<evidence type="ECO:0000313" key="1">
    <source>
        <dbReference type="EMBL" id="POG71372.1"/>
    </source>
</evidence>
<proteinExistence type="predicted"/>
<dbReference type="Gene3D" id="1.25.40.420">
    <property type="match status" value="1"/>
</dbReference>
<reference evidence="1 2" key="2">
    <citation type="journal article" date="2018" name="New Phytol.">
        <title>High intraspecific genome diversity in the model arbuscular mycorrhizal symbiont Rhizophagus irregularis.</title>
        <authorList>
            <person name="Chen E.C.H."/>
            <person name="Morin E."/>
            <person name="Beaudet D."/>
            <person name="Noel J."/>
            <person name="Yildirir G."/>
            <person name="Ndikumana S."/>
            <person name="Charron P."/>
            <person name="St-Onge C."/>
            <person name="Giorgi J."/>
            <person name="Kruger M."/>
            <person name="Marton T."/>
            <person name="Ropars J."/>
            <person name="Grigoriev I.V."/>
            <person name="Hainaut M."/>
            <person name="Henrissat B."/>
            <person name="Roux C."/>
            <person name="Martin F."/>
            <person name="Corradi N."/>
        </authorList>
    </citation>
    <scope>NUCLEOTIDE SEQUENCE [LARGE SCALE GENOMIC DNA]</scope>
    <source>
        <strain evidence="1 2">DAOM 197198</strain>
    </source>
</reference>
<dbReference type="PROSITE" id="PS50097">
    <property type="entry name" value="BTB"/>
    <property type="match status" value="1"/>
</dbReference>
<dbReference type="PANTHER" id="PTHR24410">
    <property type="entry name" value="HL07962P-RELATED"/>
    <property type="match status" value="1"/>
</dbReference>
<dbReference type="InterPro" id="IPR051481">
    <property type="entry name" value="BTB-POZ/Galectin-3-binding"/>
</dbReference>
<dbReference type="Pfam" id="PF07534">
    <property type="entry name" value="TLD"/>
    <property type="match status" value="1"/>
</dbReference>
<dbReference type="AlphaFoldDB" id="A0A2H5S5D6"/>
<reference evidence="1 2" key="1">
    <citation type="journal article" date="2013" name="Proc. Natl. Acad. Sci. U.S.A.">
        <title>Genome of an arbuscular mycorrhizal fungus provides insight into the oldest plant symbiosis.</title>
        <authorList>
            <person name="Tisserant E."/>
            <person name="Malbreil M."/>
            <person name="Kuo A."/>
            <person name="Kohler A."/>
            <person name="Symeonidi A."/>
            <person name="Balestrini R."/>
            <person name="Charron P."/>
            <person name="Duensing N."/>
            <person name="Frei Dit Frey N."/>
            <person name="Gianinazzi-Pearson V."/>
            <person name="Gilbert L.B."/>
            <person name="Handa Y."/>
            <person name="Herr J.R."/>
            <person name="Hijri M."/>
            <person name="Koul R."/>
            <person name="Kawaguchi M."/>
            <person name="Krajinski F."/>
            <person name="Lammers P.J."/>
            <person name="Masclaux F.G."/>
            <person name="Murat C."/>
            <person name="Morin E."/>
            <person name="Ndikumana S."/>
            <person name="Pagni M."/>
            <person name="Petitpierre D."/>
            <person name="Requena N."/>
            <person name="Rosikiewicz P."/>
            <person name="Riley R."/>
            <person name="Saito K."/>
            <person name="San Clemente H."/>
            <person name="Shapiro H."/>
            <person name="van Tuinen D."/>
            <person name="Becard G."/>
            <person name="Bonfante P."/>
            <person name="Paszkowski U."/>
            <person name="Shachar-Hill Y.Y."/>
            <person name="Tuskan G.A."/>
            <person name="Young P.W."/>
            <person name="Sanders I.R."/>
            <person name="Henrissat B."/>
            <person name="Rensing S.A."/>
            <person name="Grigoriev I.V."/>
            <person name="Corradi N."/>
            <person name="Roux C."/>
            <person name="Martin F."/>
        </authorList>
    </citation>
    <scope>NUCLEOTIDE SEQUENCE [LARGE SCALE GENOMIC DNA]</scope>
    <source>
        <strain evidence="1 2">DAOM 197198</strain>
    </source>
</reference>
<comment type="caution">
    <text evidence="1">The sequence shown here is derived from an EMBL/GenBank/DDBJ whole genome shotgun (WGS) entry which is preliminary data.</text>
</comment>
<accession>A0A2H5S5D6</accession>
<dbReference type="InterPro" id="IPR006571">
    <property type="entry name" value="TLDc_dom"/>
</dbReference>
<dbReference type="InterPro" id="IPR000210">
    <property type="entry name" value="BTB/POZ_dom"/>
</dbReference>
<dbReference type="SUPFAM" id="SSF54695">
    <property type="entry name" value="POZ domain"/>
    <property type="match status" value="1"/>
</dbReference>
<dbReference type="CDD" id="cd18186">
    <property type="entry name" value="BTB_POZ_ZBTB_KLHL-like"/>
    <property type="match status" value="1"/>
</dbReference>
<gene>
    <name evidence="1" type="ORF">GLOIN_2v1774949</name>
</gene>
<protein>
    <submittedName>
        <fullName evidence="1">Uncharacterized protein</fullName>
    </submittedName>
</protein>
<name>A0A2H5S5D6_RHIID</name>
<dbReference type="SMART" id="SM00225">
    <property type="entry name" value="BTB"/>
    <property type="match status" value="1"/>
</dbReference>
<dbReference type="VEuPathDB" id="FungiDB:RhiirFUN_002776"/>
<dbReference type="Pfam" id="PF00651">
    <property type="entry name" value="BTB"/>
    <property type="match status" value="1"/>
</dbReference>
<sequence length="479" mass="55706">MSFEYFQELSNDLEKLLTTEKGYDVIIYVGENENIKEFHAHSSILCTRSQYFCSAFSNEWANKKDEKFIFKKPNISPELFKIILRYIYCGKIDLTKLQGPEVLKLLIVVDELNIQSLISCIQKYLIKNEDKLLQQNPIEILETVYQYESFTDLWNYFLEKICEEPEMLFNSNKFTNLKAPLLKLLLKRDDLSLEEIIIWDNLLKWGLAQNPSISQDSTKWSKEDIIIMERSLHGFVPLVRFYHISSDDFIEKVYPLKKLLPENLVDDLIKFHITPNKKLSNDNVGLPRQSKFIYDSTLIERQHFAVLASWIDKKENLHLINIPYKFNLLYRASRDGNTPAAFHAKCDNKGATIVVAKIKNSEQIVGGYNPLYWNSIVHDLSTFDSFIYFFADVKNIVTAKVSYSNGNAFSIGNNPNYAPIFGGGYDLYHHGYGVWYSNNYENTTSYPKIDGIPSEVGYNRINSVKFNVNDYEVFQVIRK</sequence>
<dbReference type="PANTHER" id="PTHR24410:SF23">
    <property type="entry name" value="BTB DOMAIN-CONTAINING PROTEIN-RELATED"/>
    <property type="match status" value="1"/>
</dbReference>
<dbReference type="InterPro" id="IPR011333">
    <property type="entry name" value="SKP1/BTB/POZ_sf"/>
</dbReference>
<organism evidence="1 2">
    <name type="scientific">Rhizophagus irregularis (strain DAOM 181602 / DAOM 197198 / MUCL 43194)</name>
    <name type="common">Arbuscular mycorrhizal fungus</name>
    <name type="synonym">Glomus intraradices</name>
    <dbReference type="NCBI Taxonomy" id="747089"/>
    <lineage>
        <taxon>Eukaryota</taxon>
        <taxon>Fungi</taxon>
        <taxon>Fungi incertae sedis</taxon>
        <taxon>Mucoromycota</taxon>
        <taxon>Glomeromycotina</taxon>
        <taxon>Glomeromycetes</taxon>
        <taxon>Glomerales</taxon>
        <taxon>Glomeraceae</taxon>
        <taxon>Rhizophagus</taxon>
    </lineage>
</organism>
<dbReference type="Gene3D" id="3.30.710.10">
    <property type="entry name" value="Potassium Channel Kv1.1, Chain A"/>
    <property type="match status" value="1"/>
</dbReference>
<dbReference type="Proteomes" id="UP000018888">
    <property type="component" value="Unassembled WGS sequence"/>
</dbReference>
<keyword evidence="2" id="KW-1185">Reference proteome</keyword>
<evidence type="ECO:0000313" key="2">
    <source>
        <dbReference type="Proteomes" id="UP000018888"/>
    </source>
</evidence>
<dbReference type="PROSITE" id="PS51886">
    <property type="entry name" value="TLDC"/>
    <property type="match status" value="1"/>
</dbReference>
<dbReference type="EMBL" id="AUPC02000109">
    <property type="protein sequence ID" value="POG71372.1"/>
    <property type="molecule type" value="Genomic_DNA"/>
</dbReference>